<sequence>MASVSAHLRNSSVPISDKIQRARQAWTDTSVFVPLKHHLLFDWICNLMVKSTCSTIPAHVMLDICDFFRTLLLHLRHTTTTTLSLMHDRTNSTLWMYARIPILPVLARMMFYCVAPPNPLDLQTQSRLSSIISDSFDLVLELDRLFVPSFDQLCAFCLDLLERGCCSLSATSGRDVELEAWMNKALMWFIKASQIQPAQKRVFQTVLNKLLPHLETLYSAPLFKDHPLQATLAQAIRVGLFHHEHLLEYIPFIASLATATDNQSCNGANSAGSSGTYVKQFIQYTKGIESEHGFRLVPIYFNSYCDLISSHVSNKKTPQQQHAEFAFFIFLNGIIESFIQRHLPNGDVEKIAQCIDVGVDLLHAVSKRNIYSVTNDQVGKTQLEYVKGIATGLVELASVFPAANHASIIRGFTALWKLDKSILEPFLPSVWPLVWLSSEPTLQASIDLMVNMISIYRQSRQLNLFLDLCFSSLRDHNPCENDEHLTVGHEQVVGTLAEAFSATLPAQALSLVSKFVDELESHYLPTTESPKKKRKKIDPAAATVTVPSQFNMLPHIISMLIVAIKHVNLVELPSKTADETSINIGNNVLCPLLISIRDCEKNQMLLEAVLAILQLHECLLEWSAQYWSYFVNENPVDRVITLLPDQVDAGDVKIVKNRIICYNFHRLSVTLSADDMAAKADLKMATAQVWRDWEDTDNDNTGLLISFIDHIVPLSANLSEEELAALVDKLVKGTLNQSSIAAITVEFLQSPLFYELRSVRDLFISKLVSTLPKLLKKALGKVSVKQVKSLFKSLNALASDFASEKTPDAATIGALATLLSPAAEKVAVIDEHSLCQTMTIIAILNTIPSPCFTPSRADRLYVILLALEAILMNSNSLDVKYGVLFRRLLKRLTTYRQDRLMMLCSSDILLCFINSTSNYKSLSDDMAYQDVLTSTAHIVLLTIKKCMNRIFPSKAPQKPLEFITTVIVAAREAIQKSMHLEWVHTVFRGIAQSQTSKDSLGFDIITSEPYLSCILALEGRVGQVMASLGQEEFDWKLLTVLLDVVQQIASITLSEKHGDLMNLTNQLSQIFTVPAMTTESKRCQARTLKLLASVTSPNTHTISNLSNDLLDHCLKLMSSSTDDDVNTICAQTVEERAKMASKDVFNRMLDAALNFLDVKQKVTNLVKSIEILGILVMCDNREVGRHLIRQQATAIISRLNVLVLQSPADAVEVVTLVLGLLTRLLSDKFLDLKALDVATAVSVLFYLASPTCTLALPSSDHAAIVFESMMSVLSAMIKFRRELVINVIPSLMIILKQCLYCFGNILDRSSNDNNGSGSNNKNHPFPLLAPFTPLSPSCVEMYTRVIHSLSEKPAVSDNSKNVKSLASRYVKPISKQVLPLLVEYCYVVQSSPAYVMIGNTRKMMDEAMFYLLDVSGEFGRGHVLAAIPDIGGKEVFKSLVGAWEQKHVFRGNA</sequence>
<dbReference type="Proteomes" id="UP000317494">
    <property type="component" value="Unassembled WGS sequence"/>
</dbReference>
<gene>
    <name evidence="2" type="ORF">SeMB42_g07520</name>
</gene>
<dbReference type="InterPro" id="IPR016024">
    <property type="entry name" value="ARM-type_fold"/>
</dbReference>
<organism evidence="2 3">
    <name type="scientific">Synchytrium endobioticum</name>
    <dbReference type="NCBI Taxonomy" id="286115"/>
    <lineage>
        <taxon>Eukaryota</taxon>
        <taxon>Fungi</taxon>
        <taxon>Fungi incertae sedis</taxon>
        <taxon>Chytridiomycota</taxon>
        <taxon>Chytridiomycota incertae sedis</taxon>
        <taxon>Chytridiomycetes</taxon>
        <taxon>Synchytriales</taxon>
        <taxon>Synchytriaceae</taxon>
        <taxon>Synchytrium</taxon>
    </lineage>
</organism>
<keyword evidence="3" id="KW-1185">Reference proteome</keyword>
<feature type="domain" description="Nucleolar 27S pre-rRNA processing Urb2/Npa2 C-terminal" evidence="1">
    <location>
        <begin position="1217"/>
        <end position="1447"/>
    </location>
</feature>
<dbReference type="EMBL" id="QEAN01000546">
    <property type="protein sequence ID" value="TPX33139.1"/>
    <property type="molecule type" value="Genomic_DNA"/>
</dbReference>
<dbReference type="STRING" id="286115.A0A507C258"/>
<accession>A0A507C258</accession>
<dbReference type="Pfam" id="PF10441">
    <property type="entry name" value="Urb2"/>
    <property type="match status" value="1"/>
</dbReference>
<reference evidence="2 3" key="1">
    <citation type="journal article" date="2019" name="Sci. Rep.">
        <title>Comparative genomics of chytrid fungi reveal insights into the obligate biotrophic and pathogenic lifestyle of Synchytrium endobioticum.</title>
        <authorList>
            <person name="van de Vossenberg B.T.L.H."/>
            <person name="Warris S."/>
            <person name="Nguyen H.D.T."/>
            <person name="van Gent-Pelzer M.P.E."/>
            <person name="Joly D.L."/>
            <person name="van de Geest H.C."/>
            <person name="Bonants P.J.M."/>
            <person name="Smith D.S."/>
            <person name="Levesque C.A."/>
            <person name="van der Lee T.A.J."/>
        </authorList>
    </citation>
    <scope>NUCLEOTIDE SEQUENCE [LARGE SCALE GENOMIC DNA]</scope>
    <source>
        <strain evidence="2 3">MB42</strain>
    </source>
</reference>
<dbReference type="InterPro" id="IPR018849">
    <property type="entry name" value="Urb2/Npa2_C"/>
</dbReference>
<evidence type="ECO:0000259" key="1">
    <source>
        <dbReference type="Pfam" id="PF10441"/>
    </source>
</evidence>
<proteinExistence type="predicted"/>
<protein>
    <recommendedName>
        <fullName evidence="1">Nucleolar 27S pre-rRNA processing Urb2/Npa2 C-terminal domain-containing protein</fullName>
    </recommendedName>
</protein>
<dbReference type="SUPFAM" id="SSF48371">
    <property type="entry name" value="ARM repeat"/>
    <property type="match status" value="1"/>
</dbReference>
<evidence type="ECO:0000313" key="2">
    <source>
        <dbReference type="EMBL" id="TPX33139.1"/>
    </source>
</evidence>
<evidence type="ECO:0000313" key="3">
    <source>
        <dbReference type="Proteomes" id="UP000317494"/>
    </source>
</evidence>
<dbReference type="VEuPathDB" id="FungiDB:SeMB42_g07520"/>
<comment type="caution">
    <text evidence="2">The sequence shown here is derived from an EMBL/GenBank/DDBJ whole genome shotgun (WGS) entry which is preliminary data.</text>
</comment>
<name>A0A507C258_9FUNG</name>